<protein>
    <submittedName>
        <fullName evidence="3">Chaperone protein dnaJ 72</fullName>
    </submittedName>
</protein>
<keyword evidence="1" id="KW-0812">Transmembrane</keyword>
<dbReference type="SMART" id="SM00271">
    <property type="entry name" value="DnaJ"/>
    <property type="match status" value="1"/>
</dbReference>
<dbReference type="InterPro" id="IPR001623">
    <property type="entry name" value="DnaJ_domain"/>
</dbReference>
<feature type="domain" description="J" evidence="2">
    <location>
        <begin position="2"/>
        <end position="72"/>
    </location>
</feature>
<dbReference type="CDD" id="cd06257">
    <property type="entry name" value="DnaJ"/>
    <property type="match status" value="1"/>
</dbReference>
<dbReference type="PRINTS" id="PR00625">
    <property type="entry name" value="JDOMAIN"/>
</dbReference>
<dbReference type="GO" id="GO:0006122">
    <property type="term" value="P:mitochondrial electron transport, ubiquinol to cytochrome c"/>
    <property type="evidence" value="ECO:0007669"/>
    <property type="project" value="InterPro"/>
</dbReference>
<accession>A0AAQ3KE97</accession>
<gene>
    <name evidence="3" type="ORF">Cni_G15536</name>
</gene>
<dbReference type="Gene3D" id="1.20.5.260">
    <property type="entry name" value="Cytochrome b-c1 complex subunit 9"/>
    <property type="match status" value="1"/>
</dbReference>
<dbReference type="SUPFAM" id="SSF46565">
    <property type="entry name" value="Chaperone J-domain"/>
    <property type="match status" value="1"/>
</dbReference>
<sequence>MDHYKTLALNRNATKEEIKEAFRRSALKFHPDRHSQSSNEVREGASLKFKQASEAYEVLVDDRKRANYDRAWRVGTSDRWSRGASSSSSSSSYSYSSQYHRGNHHNYGYRRPPARDGALGLDLEMLLRLLTRRGFLVGMVFASALVGGAVFVENSVENIWKMNNSGKSFEDAIQSIERIKAQKENS</sequence>
<name>A0AAQ3KE97_9LILI</name>
<evidence type="ECO:0000256" key="1">
    <source>
        <dbReference type="SAM" id="Phobius"/>
    </source>
</evidence>
<keyword evidence="1" id="KW-0472">Membrane</keyword>
<feature type="transmembrane region" description="Helical" evidence="1">
    <location>
        <begin position="134"/>
        <end position="152"/>
    </location>
</feature>
<dbReference type="PANTHER" id="PTHR24074">
    <property type="entry name" value="CO-CHAPERONE PROTEIN DJLA"/>
    <property type="match status" value="1"/>
</dbReference>
<dbReference type="PROSITE" id="PS50076">
    <property type="entry name" value="DNAJ_2"/>
    <property type="match status" value="1"/>
</dbReference>
<dbReference type="GO" id="GO:0005739">
    <property type="term" value="C:mitochondrion"/>
    <property type="evidence" value="ECO:0007669"/>
    <property type="project" value="GOC"/>
</dbReference>
<dbReference type="InterPro" id="IPR036656">
    <property type="entry name" value="QCR9_sf"/>
</dbReference>
<evidence type="ECO:0000313" key="4">
    <source>
        <dbReference type="Proteomes" id="UP001327560"/>
    </source>
</evidence>
<dbReference type="AlphaFoldDB" id="A0AAQ3KE97"/>
<dbReference type="Gene3D" id="1.10.287.110">
    <property type="entry name" value="DnaJ domain"/>
    <property type="match status" value="1"/>
</dbReference>
<dbReference type="InterPro" id="IPR050817">
    <property type="entry name" value="DjlA_DnaK_co-chaperone"/>
</dbReference>
<dbReference type="InterPro" id="IPR036869">
    <property type="entry name" value="J_dom_sf"/>
</dbReference>
<dbReference type="GO" id="GO:0045275">
    <property type="term" value="C:respiratory chain complex III"/>
    <property type="evidence" value="ECO:0007669"/>
    <property type="project" value="InterPro"/>
</dbReference>
<dbReference type="EMBL" id="CP136894">
    <property type="protein sequence ID" value="WOL06802.1"/>
    <property type="molecule type" value="Genomic_DNA"/>
</dbReference>
<keyword evidence="1" id="KW-1133">Transmembrane helix</keyword>
<organism evidence="3 4">
    <name type="scientific">Canna indica</name>
    <name type="common">Indian-shot</name>
    <dbReference type="NCBI Taxonomy" id="4628"/>
    <lineage>
        <taxon>Eukaryota</taxon>
        <taxon>Viridiplantae</taxon>
        <taxon>Streptophyta</taxon>
        <taxon>Embryophyta</taxon>
        <taxon>Tracheophyta</taxon>
        <taxon>Spermatophyta</taxon>
        <taxon>Magnoliopsida</taxon>
        <taxon>Liliopsida</taxon>
        <taxon>Zingiberales</taxon>
        <taxon>Cannaceae</taxon>
        <taxon>Canna</taxon>
    </lineage>
</organism>
<dbReference type="InterPro" id="IPR018253">
    <property type="entry name" value="DnaJ_domain_CS"/>
</dbReference>
<dbReference type="Proteomes" id="UP001327560">
    <property type="component" value="Chromosome 5"/>
</dbReference>
<evidence type="ECO:0000259" key="2">
    <source>
        <dbReference type="PROSITE" id="PS50076"/>
    </source>
</evidence>
<evidence type="ECO:0000313" key="3">
    <source>
        <dbReference type="EMBL" id="WOL06802.1"/>
    </source>
</evidence>
<proteinExistence type="predicted"/>
<keyword evidence="4" id="KW-1185">Reference proteome</keyword>
<dbReference type="Pfam" id="PF00226">
    <property type="entry name" value="DnaJ"/>
    <property type="match status" value="1"/>
</dbReference>
<reference evidence="3 4" key="1">
    <citation type="submission" date="2023-10" db="EMBL/GenBank/DDBJ databases">
        <title>Chromosome-scale genome assembly provides insights into flower coloration mechanisms of Canna indica.</title>
        <authorList>
            <person name="Li C."/>
        </authorList>
    </citation>
    <scope>NUCLEOTIDE SEQUENCE [LARGE SCALE GENOMIC DNA]</scope>
    <source>
        <tissue evidence="3">Flower</tissue>
    </source>
</reference>
<dbReference type="PROSITE" id="PS00636">
    <property type="entry name" value="DNAJ_1"/>
    <property type="match status" value="1"/>
</dbReference>
<dbReference type="GO" id="GO:0005783">
    <property type="term" value="C:endoplasmic reticulum"/>
    <property type="evidence" value="ECO:0007669"/>
    <property type="project" value="UniProtKB-ARBA"/>
</dbReference>